<dbReference type="Gene3D" id="1.10.1660.10">
    <property type="match status" value="1"/>
</dbReference>
<gene>
    <name evidence="1" type="ORF">GCM10007103_30360</name>
</gene>
<dbReference type="EMBL" id="BMXB01000017">
    <property type="protein sequence ID" value="GHA47358.1"/>
    <property type="molecule type" value="Genomic_DNA"/>
</dbReference>
<dbReference type="Pfam" id="PF13591">
    <property type="entry name" value="MerR_2"/>
    <property type="match status" value="1"/>
</dbReference>
<accession>A0A918W0Z3</accession>
<dbReference type="AlphaFoldDB" id="A0A918W0Z3"/>
<keyword evidence="2" id="KW-1185">Reference proteome</keyword>
<comment type="caution">
    <text evidence="1">The sequence shown here is derived from an EMBL/GenBank/DDBJ whole genome shotgun (WGS) entry which is preliminary data.</text>
</comment>
<dbReference type="Proteomes" id="UP000610456">
    <property type="component" value="Unassembled WGS sequence"/>
</dbReference>
<organism evidence="1 2">
    <name type="scientific">Salinimicrobium marinum</name>
    <dbReference type="NCBI Taxonomy" id="680283"/>
    <lineage>
        <taxon>Bacteria</taxon>
        <taxon>Pseudomonadati</taxon>
        <taxon>Bacteroidota</taxon>
        <taxon>Flavobacteriia</taxon>
        <taxon>Flavobacteriales</taxon>
        <taxon>Flavobacteriaceae</taxon>
        <taxon>Salinimicrobium</taxon>
    </lineage>
</organism>
<name>A0A918W0Z3_9FLAO</name>
<dbReference type="RefSeq" id="WP_189605644.1">
    <property type="nucleotide sequence ID" value="NZ_BMXB01000017.1"/>
</dbReference>
<evidence type="ECO:0008006" key="3">
    <source>
        <dbReference type="Google" id="ProtNLM"/>
    </source>
</evidence>
<evidence type="ECO:0000313" key="1">
    <source>
        <dbReference type="EMBL" id="GHA47358.1"/>
    </source>
</evidence>
<reference evidence="1" key="2">
    <citation type="submission" date="2020-09" db="EMBL/GenBank/DDBJ databases">
        <authorList>
            <person name="Sun Q."/>
            <person name="Kim S."/>
        </authorList>
    </citation>
    <scope>NUCLEOTIDE SEQUENCE</scope>
    <source>
        <strain evidence="1">KCTC 12719</strain>
    </source>
</reference>
<proteinExistence type="predicted"/>
<reference evidence="1" key="1">
    <citation type="journal article" date="2014" name="Int. J. Syst. Evol. Microbiol.">
        <title>Complete genome sequence of Corynebacterium casei LMG S-19264T (=DSM 44701T), isolated from a smear-ripened cheese.</title>
        <authorList>
            <consortium name="US DOE Joint Genome Institute (JGI-PGF)"/>
            <person name="Walter F."/>
            <person name="Albersmeier A."/>
            <person name="Kalinowski J."/>
            <person name="Ruckert C."/>
        </authorList>
    </citation>
    <scope>NUCLEOTIDE SEQUENCE</scope>
    <source>
        <strain evidence="1">KCTC 12719</strain>
    </source>
</reference>
<sequence>MDPKEYITIAEFCACYEIDQSFVLELNNYGLVQIVTVEETPALPVEQVRDVEKMLRLHYDLEINLAGIDAISHLLRRVSSLQDEVRILQNKLRRYEE</sequence>
<evidence type="ECO:0000313" key="2">
    <source>
        <dbReference type="Proteomes" id="UP000610456"/>
    </source>
</evidence>
<protein>
    <recommendedName>
        <fullName evidence="3">MerR HTH family regulatory protein</fullName>
    </recommendedName>
</protein>